<sequence length="255" mass="28277">MDSNESLVNYLCSQRLINQPAVRLAFFKVDRGQYAPKDAYDDKPQVLSHQSTISAPSMHAKAVELLLPYVLPNVSRQDIEGEGPVIGVHGRKRRILDIGSGSGFLVDIFSELAGETGVVVGLEHIEELRNLGEANMRKSERSAALLDSNRVCFRLGDGREGLSGSNRVDGSPPDNDDGWDAIHVGAAAIQLHDELVEQLRSPGRLFIPLTEEEGNWFSDQYIWTVDKDENGKITKTKRYPARYVSLMDARDVICV</sequence>
<dbReference type="InterPro" id="IPR000682">
    <property type="entry name" value="PCMT"/>
</dbReference>
<dbReference type="PANTHER" id="PTHR11579">
    <property type="entry name" value="PROTEIN-L-ISOASPARTATE O-METHYLTRANSFERASE"/>
    <property type="match status" value="1"/>
</dbReference>
<dbReference type="EMBL" id="DF977488">
    <property type="protein sequence ID" value="GAP90016.1"/>
    <property type="molecule type" value="Genomic_DNA"/>
</dbReference>
<evidence type="ECO:0000256" key="1">
    <source>
        <dbReference type="ARBA" id="ARBA00004496"/>
    </source>
</evidence>
<organism evidence="8">
    <name type="scientific">Rosellinia necatrix</name>
    <name type="common">White root-rot fungus</name>
    <dbReference type="NCBI Taxonomy" id="77044"/>
    <lineage>
        <taxon>Eukaryota</taxon>
        <taxon>Fungi</taxon>
        <taxon>Dikarya</taxon>
        <taxon>Ascomycota</taxon>
        <taxon>Pezizomycotina</taxon>
        <taxon>Sordariomycetes</taxon>
        <taxon>Xylariomycetidae</taxon>
        <taxon>Xylariales</taxon>
        <taxon>Xylariaceae</taxon>
        <taxon>Rosellinia</taxon>
    </lineage>
</organism>
<keyword evidence="7" id="KW-0949">S-adenosyl-L-methionine</keyword>
<comment type="similarity">
    <text evidence="2">Belongs to the methyltransferase superfamily. L-isoaspartyl/D-aspartyl protein methyltransferase family.</text>
</comment>
<dbReference type="GO" id="GO:0032259">
    <property type="term" value="P:methylation"/>
    <property type="evidence" value="ECO:0007669"/>
    <property type="project" value="UniProtKB-KW"/>
</dbReference>
<evidence type="ECO:0000256" key="6">
    <source>
        <dbReference type="ARBA" id="ARBA00022679"/>
    </source>
</evidence>
<dbReference type="STRING" id="77044.A0A1W2TNR3"/>
<dbReference type="InterPro" id="IPR029063">
    <property type="entry name" value="SAM-dependent_MTases_sf"/>
</dbReference>
<dbReference type="CDD" id="cd02440">
    <property type="entry name" value="AdoMet_MTases"/>
    <property type="match status" value="1"/>
</dbReference>
<dbReference type="Proteomes" id="UP000054516">
    <property type="component" value="Unassembled WGS sequence"/>
</dbReference>
<dbReference type="Pfam" id="PF01135">
    <property type="entry name" value="PCMT"/>
    <property type="match status" value="2"/>
</dbReference>
<proteinExistence type="inferred from homology"/>
<gene>
    <name evidence="8" type="ORF">SAMD00023353_4300500</name>
</gene>
<dbReference type="Gene3D" id="3.40.50.150">
    <property type="entry name" value="Vaccinia Virus protein VP39"/>
    <property type="match status" value="1"/>
</dbReference>
<keyword evidence="9" id="KW-1185">Reference proteome</keyword>
<dbReference type="PANTHER" id="PTHR11579:SF0">
    <property type="entry name" value="PROTEIN-L-ISOASPARTATE(D-ASPARTATE) O-METHYLTRANSFERASE"/>
    <property type="match status" value="1"/>
</dbReference>
<keyword evidence="6" id="KW-0808">Transferase</keyword>
<evidence type="ECO:0000256" key="2">
    <source>
        <dbReference type="ARBA" id="ARBA00005369"/>
    </source>
</evidence>
<keyword evidence="4" id="KW-0963">Cytoplasm</keyword>
<evidence type="ECO:0000256" key="4">
    <source>
        <dbReference type="ARBA" id="ARBA00022490"/>
    </source>
</evidence>
<dbReference type="GO" id="GO:0005737">
    <property type="term" value="C:cytoplasm"/>
    <property type="evidence" value="ECO:0007669"/>
    <property type="project" value="UniProtKB-SubCell"/>
</dbReference>
<evidence type="ECO:0000256" key="7">
    <source>
        <dbReference type="ARBA" id="ARBA00022691"/>
    </source>
</evidence>
<name>A0A1W2TNR3_ROSNE</name>
<keyword evidence="5" id="KW-0489">Methyltransferase</keyword>
<comment type="subcellular location">
    <subcellularLocation>
        <location evidence="1">Cytoplasm</location>
    </subcellularLocation>
</comment>
<dbReference type="OrthoDB" id="73890at2759"/>
<dbReference type="GO" id="GO:0004719">
    <property type="term" value="F:protein-L-isoaspartate (D-aspartate) O-methyltransferase activity"/>
    <property type="evidence" value="ECO:0007669"/>
    <property type="project" value="UniProtKB-EC"/>
</dbReference>
<evidence type="ECO:0000313" key="8">
    <source>
        <dbReference type="EMBL" id="GAP90016.1"/>
    </source>
</evidence>
<reference evidence="8" key="1">
    <citation type="submission" date="2016-03" db="EMBL/GenBank/DDBJ databases">
        <title>Draft genome sequence of Rosellinia necatrix.</title>
        <authorList>
            <person name="Kanematsu S."/>
        </authorList>
    </citation>
    <scope>NUCLEOTIDE SEQUENCE [LARGE SCALE GENOMIC DNA]</scope>
    <source>
        <strain evidence="8">W97</strain>
    </source>
</reference>
<dbReference type="SUPFAM" id="SSF53335">
    <property type="entry name" value="S-adenosyl-L-methionine-dependent methyltransferases"/>
    <property type="match status" value="1"/>
</dbReference>
<dbReference type="AlphaFoldDB" id="A0A1W2TNR3"/>
<evidence type="ECO:0000256" key="5">
    <source>
        <dbReference type="ARBA" id="ARBA00022603"/>
    </source>
</evidence>
<protein>
    <recommendedName>
        <fullName evidence="3">protein-L-isoaspartate(D-aspartate) O-methyltransferase</fullName>
        <ecNumber evidence="3">2.1.1.77</ecNumber>
    </recommendedName>
</protein>
<accession>A0A1W2TNR3</accession>
<dbReference type="EC" id="2.1.1.77" evidence="3"/>
<evidence type="ECO:0000256" key="3">
    <source>
        <dbReference type="ARBA" id="ARBA00011890"/>
    </source>
</evidence>
<evidence type="ECO:0000313" key="9">
    <source>
        <dbReference type="Proteomes" id="UP000054516"/>
    </source>
</evidence>